<dbReference type="InterPro" id="IPR029021">
    <property type="entry name" value="Prot-tyrosine_phosphatase-like"/>
</dbReference>
<dbReference type="SUPFAM" id="SSF52799">
    <property type="entry name" value="(Phosphotyrosine protein) phosphatases II"/>
    <property type="match status" value="1"/>
</dbReference>
<protein>
    <submittedName>
        <fullName evidence="3">Tyrosine-protein phosphatase Lar</fullName>
    </submittedName>
</protein>
<evidence type="ECO:0000259" key="1">
    <source>
        <dbReference type="PROSITE" id="PS50055"/>
    </source>
</evidence>
<dbReference type="GO" id="GO:0004725">
    <property type="term" value="F:protein tyrosine phosphatase activity"/>
    <property type="evidence" value="ECO:0007669"/>
    <property type="project" value="InterPro"/>
</dbReference>
<evidence type="ECO:0000313" key="3">
    <source>
        <dbReference type="EMBL" id="KAK5970883.1"/>
    </source>
</evidence>
<proteinExistence type="predicted"/>
<evidence type="ECO:0000259" key="2">
    <source>
        <dbReference type="PROSITE" id="PS50056"/>
    </source>
</evidence>
<dbReference type="EMBL" id="WIXE01018464">
    <property type="protein sequence ID" value="KAK5970883.1"/>
    <property type="molecule type" value="Genomic_DNA"/>
</dbReference>
<dbReference type="PANTHER" id="PTHR19134">
    <property type="entry name" value="RECEPTOR-TYPE TYROSINE-PROTEIN PHOSPHATASE"/>
    <property type="match status" value="1"/>
</dbReference>
<dbReference type="InterPro" id="IPR003595">
    <property type="entry name" value="Tyr_Pase_cat"/>
</dbReference>
<sequence length="329" mass="36993">MTIGALLIPSPITSKDEIQYSGDATLKVCKQTIKPNDFVEKICSEASSTRNVLKDLHSQVNAYPASFDDFLGNPSLNRFPNVICLDKSRVRVSKTYGMGDYCHASYVDSYEEKNGYVLCQAPFSSDTEELFWRMVIDVSPKIILVLGSLENANGPVMRQFWPETSKKTYSNRISVVFTGSEKVVDQEVVQLMITFDSKELIRVSLVNYKAWKSDIPVPDLGEFRQNVKEIEARIGRTGSTVLVCPSGATRCGTYAAVDVILTRISKEKRVGVKETIEIILGQRYGCFQLIEHYKTIHDIAHRYCILSGMPEIAHLFRHKSAKAIDKSEK</sequence>
<dbReference type="PROSITE" id="PS50055">
    <property type="entry name" value="TYR_PHOSPHATASE_PTP"/>
    <property type="match status" value="1"/>
</dbReference>
<dbReference type="SMART" id="SM00404">
    <property type="entry name" value="PTPc_motif"/>
    <property type="match status" value="1"/>
</dbReference>
<accession>A0AAN8FV82</accession>
<dbReference type="PANTHER" id="PTHR19134:SF559">
    <property type="entry name" value="TYROSINE-PROTEIN PHOSPHATASE DOMAIN-CONTAINING PROTEIN"/>
    <property type="match status" value="1"/>
</dbReference>
<gene>
    <name evidence="3" type="ORF">GCK32_001165</name>
</gene>
<evidence type="ECO:0000313" key="4">
    <source>
        <dbReference type="Proteomes" id="UP001331761"/>
    </source>
</evidence>
<dbReference type="InterPro" id="IPR000242">
    <property type="entry name" value="PTP_cat"/>
</dbReference>
<feature type="domain" description="Tyrosine-protein phosphatase" evidence="1">
    <location>
        <begin position="73"/>
        <end position="303"/>
    </location>
</feature>
<dbReference type="InterPro" id="IPR050348">
    <property type="entry name" value="Protein-Tyr_Phosphatase"/>
</dbReference>
<dbReference type="Pfam" id="PF00102">
    <property type="entry name" value="Y_phosphatase"/>
    <property type="match status" value="1"/>
</dbReference>
<dbReference type="AlphaFoldDB" id="A0AAN8FV82"/>
<name>A0AAN8FV82_TRICO</name>
<keyword evidence="4" id="KW-1185">Reference proteome</keyword>
<feature type="domain" description="Tyrosine specific protein phosphatases" evidence="2">
    <location>
        <begin position="221"/>
        <end position="294"/>
    </location>
</feature>
<dbReference type="InterPro" id="IPR000387">
    <property type="entry name" value="Tyr_Pase_dom"/>
</dbReference>
<organism evidence="3 4">
    <name type="scientific">Trichostrongylus colubriformis</name>
    <name type="common">Black scour worm</name>
    <dbReference type="NCBI Taxonomy" id="6319"/>
    <lineage>
        <taxon>Eukaryota</taxon>
        <taxon>Metazoa</taxon>
        <taxon>Ecdysozoa</taxon>
        <taxon>Nematoda</taxon>
        <taxon>Chromadorea</taxon>
        <taxon>Rhabditida</taxon>
        <taxon>Rhabditina</taxon>
        <taxon>Rhabditomorpha</taxon>
        <taxon>Strongyloidea</taxon>
        <taxon>Trichostrongylidae</taxon>
        <taxon>Trichostrongylus</taxon>
    </lineage>
</organism>
<dbReference type="Gene3D" id="3.90.190.10">
    <property type="entry name" value="Protein tyrosine phosphatase superfamily"/>
    <property type="match status" value="1"/>
</dbReference>
<dbReference type="Proteomes" id="UP001331761">
    <property type="component" value="Unassembled WGS sequence"/>
</dbReference>
<dbReference type="PROSITE" id="PS50056">
    <property type="entry name" value="TYR_PHOSPHATASE_2"/>
    <property type="match status" value="1"/>
</dbReference>
<dbReference type="CDD" id="cd00047">
    <property type="entry name" value="PTPc"/>
    <property type="match status" value="1"/>
</dbReference>
<comment type="caution">
    <text evidence="3">The sequence shown here is derived from an EMBL/GenBank/DDBJ whole genome shotgun (WGS) entry which is preliminary data.</text>
</comment>
<dbReference type="SMART" id="SM00194">
    <property type="entry name" value="PTPc"/>
    <property type="match status" value="1"/>
</dbReference>
<reference evidence="3 4" key="1">
    <citation type="submission" date="2019-10" db="EMBL/GenBank/DDBJ databases">
        <title>Assembly and Annotation for the nematode Trichostrongylus colubriformis.</title>
        <authorList>
            <person name="Martin J."/>
        </authorList>
    </citation>
    <scope>NUCLEOTIDE SEQUENCE [LARGE SCALE GENOMIC DNA]</scope>
    <source>
        <strain evidence="3">G859</strain>
        <tissue evidence="3">Whole worm</tissue>
    </source>
</reference>